<dbReference type="Pfam" id="PF02525">
    <property type="entry name" value="Flavodoxin_2"/>
    <property type="match status" value="1"/>
</dbReference>
<dbReference type="InterPro" id="IPR029039">
    <property type="entry name" value="Flavoprotein-like_sf"/>
</dbReference>
<evidence type="ECO:0000256" key="2">
    <source>
        <dbReference type="ARBA" id="ARBA00023002"/>
    </source>
</evidence>
<name>A0A1H3G5P5_9BACI</name>
<dbReference type="PANTHER" id="PTHR10204">
    <property type="entry name" value="NAD P H OXIDOREDUCTASE-RELATED"/>
    <property type="match status" value="1"/>
</dbReference>
<dbReference type="AlphaFoldDB" id="A0A1H3G5P5"/>
<reference evidence="5" key="1">
    <citation type="submission" date="2016-10" db="EMBL/GenBank/DDBJ databases">
        <authorList>
            <person name="Varghese N."/>
            <person name="Submissions S."/>
        </authorList>
    </citation>
    <scope>NUCLEOTIDE SEQUENCE [LARGE SCALE GENOMIC DNA]</scope>
    <source>
        <strain evidence="5">SP</strain>
    </source>
</reference>
<dbReference type="InterPro" id="IPR003680">
    <property type="entry name" value="Flavodoxin_fold"/>
</dbReference>
<sequence length="217" mass="24605">MNIVVIYAHPYDGSFCKGLLDTVVASLKKRGAEVKVKDLVKMNFDPVMRPDDLKAAKTKIYTDEVKAEQEDILWADALVTICPIWFGMIPGFMKGYFDKVFITGFAYENGVGLLQNKRVFSLFTFGANDPYLDMVKQYQCIDILWDNLFGMVGFKDIATKFFTNVPLSSDEVRQQYLKETSAFMDQIFDSRLGEIGQNGHAELLTKLVSQGYLNGRI</sequence>
<dbReference type="GO" id="GO:0003955">
    <property type="term" value="F:NAD(P)H dehydrogenase (quinone) activity"/>
    <property type="evidence" value="ECO:0007669"/>
    <property type="project" value="TreeGrafter"/>
</dbReference>
<evidence type="ECO:0000259" key="3">
    <source>
        <dbReference type="Pfam" id="PF02525"/>
    </source>
</evidence>
<dbReference type="OrthoDB" id="9798454at2"/>
<dbReference type="Proteomes" id="UP000198935">
    <property type="component" value="Unassembled WGS sequence"/>
</dbReference>
<dbReference type="Gene3D" id="3.40.50.360">
    <property type="match status" value="1"/>
</dbReference>
<evidence type="ECO:0000313" key="4">
    <source>
        <dbReference type="EMBL" id="SDX98581.1"/>
    </source>
</evidence>
<keyword evidence="2" id="KW-0560">Oxidoreductase</keyword>
<dbReference type="GO" id="GO:0005829">
    <property type="term" value="C:cytosol"/>
    <property type="evidence" value="ECO:0007669"/>
    <property type="project" value="TreeGrafter"/>
</dbReference>
<protein>
    <submittedName>
        <fullName evidence="4">NAD(P)H dehydrogenase (Quinone)</fullName>
    </submittedName>
</protein>
<feature type="domain" description="Flavodoxin-like fold" evidence="3">
    <location>
        <begin position="1"/>
        <end position="180"/>
    </location>
</feature>
<dbReference type="EMBL" id="FNPI01000001">
    <property type="protein sequence ID" value="SDX98581.1"/>
    <property type="molecule type" value="Genomic_DNA"/>
</dbReference>
<dbReference type="InterPro" id="IPR051545">
    <property type="entry name" value="NAD(P)H_dehydrogenase_qn"/>
</dbReference>
<dbReference type="SUPFAM" id="SSF52218">
    <property type="entry name" value="Flavoproteins"/>
    <property type="match status" value="1"/>
</dbReference>
<dbReference type="PANTHER" id="PTHR10204:SF34">
    <property type="entry name" value="NAD(P)H DEHYDROGENASE [QUINONE] 1 ISOFORM 1"/>
    <property type="match status" value="1"/>
</dbReference>
<comment type="similarity">
    <text evidence="1">Belongs to the NAD(P)H dehydrogenase (quinone) family.</text>
</comment>
<organism evidence="4 5">
    <name type="scientific">Evansella caseinilytica</name>
    <dbReference type="NCBI Taxonomy" id="1503961"/>
    <lineage>
        <taxon>Bacteria</taxon>
        <taxon>Bacillati</taxon>
        <taxon>Bacillota</taxon>
        <taxon>Bacilli</taxon>
        <taxon>Bacillales</taxon>
        <taxon>Bacillaceae</taxon>
        <taxon>Evansella</taxon>
    </lineage>
</organism>
<keyword evidence="5" id="KW-1185">Reference proteome</keyword>
<accession>A0A1H3G5P5</accession>
<dbReference type="STRING" id="1503961.SAMN05421736_10178"/>
<evidence type="ECO:0000313" key="5">
    <source>
        <dbReference type="Proteomes" id="UP000198935"/>
    </source>
</evidence>
<proteinExistence type="inferred from homology"/>
<evidence type="ECO:0000256" key="1">
    <source>
        <dbReference type="ARBA" id="ARBA00006252"/>
    </source>
</evidence>
<gene>
    <name evidence="4" type="ORF">SAMN05421736_10178</name>
</gene>